<keyword evidence="2" id="KW-1185">Reference proteome</keyword>
<dbReference type="AlphaFoldDB" id="A0A939PTB3"/>
<organism evidence="1 2">
    <name type="scientific">Actinomadura barringtoniae</name>
    <dbReference type="NCBI Taxonomy" id="1427535"/>
    <lineage>
        <taxon>Bacteria</taxon>
        <taxon>Bacillati</taxon>
        <taxon>Actinomycetota</taxon>
        <taxon>Actinomycetes</taxon>
        <taxon>Streptosporangiales</taxon>
        <taxon>Thermomonosporaceae</taxon>
        <taxon>Actinomadura</taxon>
    </lineage>
</organism>
<evidence type="ECO:0000313" key="1">
    <source>
        <dbReference type="EMBL" id="MBO2454396.1"/>
    </source>
</evidence>
<evidence type="ECO:0000313" key="2">
    <source>
        <dbReference type="Proteomes" id="UP000669179"/>
    </source>
</evidence>
<protein>
    <submittedName>
        <fullName evidence="1">Uncharacterized protein</fullName>
    </submittedName>
</protein>
<gene>
    <name evidence="1" type="ORF">J4573_45425</name>
</gene>
<dbReference type="Proteomes" id="UP000669179">
    <property type="component" value="Unassembled WGS sequence"/>
</dbReference>
<proteinExistence type="predicted"/>
<dbReference type="RefSeq" id="WP_208262605.1">
    <property type="nucleotide sequence ID" value="NZ_JAGEOJ010000026.1"/>
</dbReference>
<sequence length="206" mass="22575">MTLLVTGACVLSVACVGFTSAWYMGFFTAKGRFGPRDPCRILPPPAKLAGLVRGGAREPGDSKPKTLLGLGGDASAECKWSSVPAGQDEPFRTIRIHVETKTREGRSSAETRAERGLESWRKARLQSRGPVIAVRGVGEKAYGNTDQMDVRIVFSRIVVYDLHVKFRMSNALVDVSARTHRHPGFHEERLVEGLAREVAKELDQTA</sequence>
<name>A0A939PTB3_9ACTN</name>
<comment type="caution">
    <text evidence="1">The sequence shown here is derived from an EMBL/GenBank/DDBJ whole genome shotgun (WGS) entry which is preliminary data.</text>
</comment>
<reference evidence="1" key="1">
    <citation type="submission" date="2021-03" db="EMBL/GenBank/DDBJ databases">
        <authorList>
            <person name="Kanchanasin P."/>
            <person name="Saeng-In P."/>
            <person name="Phongsopitanun W."/>
            <person name="Yuki M."/>
            <person name="Kudo T."/>
            <person name="Ohkuma M."/>
            <person name="Tanasupawat S."/>
        </authorList>
    </citation>
    <scope>NUCLEOTIDE SEQUENCE</scope>
    <source>
        <strain evidence="1">GKU 128</strain>
    </source>
</reference>
<accession>A0A939PTB3</accession>
<dbReference type="EMBL" id="JAGEOJ010000026">
    <property type="protein sequence ID" value="MBO2454396.1"/>
    <property type="molecule type" value="Genomic_DNA"/>
</dbReference>